<dbReference type="Pfam" id="PF00665">
    <property type="entry name" value="rve"/>
    <property type="match status" value="1"/>
</dbReference>
<feature type="domain" description="RNase H type-1" evidence="7">
    <location>
        <begin position="1"/>
        <end position="75"/>
    </location>
</feature>
<dbReference type="Gene3D" id="1.10.340.70">
    <property type="match status" value="1"/>
</dbReference>
<keyword evidence="2" id="KW-0548">Nucleotidyltransferase</keyword>
<reference evidence="9" key="1">
    <citation type="submission" date="2020-12" db="EMBL/GenBank/DDBJ databases">
        <authorList>
            <consortium name="Molecular Ecology Group"/>
        </authorList>
    </citation>
    <scope>NUCLEOTIDE SEQUENCE</scope>
    <source>
        <strain evidence="9">TBG_1078</strain>
    </source>
</reference>
<dbReference type="InterPro" id="IPR036397">
    <property type="entry name" value="RNaseH_sf"/>
</dbReference>
<dbReference type="Proteomes" id="UP000645828">
    <property type="component" value="Unassembled WGS sequence"/>
</dbReference>
<dbReference type="InterPro" id="IPR001584">
    <property type="entry name" value="Integrase_cat-core"/>
</dbReference>
<dbReference type="PROSITE" id="PS50879">
    <property type="entry name" value="RNASE_H_1"/>
    <property type="match status" value="1"/>
</dbReference>
<feature type="domain" description="Integrase catalytic" evidence="8">
    <location>
        <begin position="197"/>
        <end position="289"/>
    </location>
</feature>
<proteinExistence type="predicted"/>
<comment type="caution">
    <text evidence="9">The sequence shown here is derived from an EMBL/GenBank/DDBJ whole genome shotgun (WGS) entry which is preliminary data.</text>
</comment>
<dbReference type="AlphaFoldDB" id="A0A811ZJ69"/>
<keyword evidence="10" id="KW-1185">Reference proteome</keyword>
<dbReference type="InterPro" id="IPR012337">
    <property type="entry name" value="RNaseH-like_sf"/>
</dbReference>
<gene>
    <name evidence="9" type="ORF">NYPRO_LOCUS21716</name>
</gene>
<protein>
    <submittedName>
        <fullName evidence="9">(raccoon dog) hypothetical protein</fullName>
    </submittedName>
</protein>
<dbReference type="GO" id="GO:0003964">
    <property type="term" value="F:RNA-directed DNA polymerase activity"/>
    <property type="evidence" value="ECO:0007669"/>
    <property type="project" value="UniProtKB-KW"/>
</dbReference>
<dbReference type="GO" id="GO:0004523">
    <property type="term" value="F:RNA-DNA hybrid ribonuclease activity"/>
    <property type="evidence" value="ECO:0007669"/>
    <property type="project" value="InterPro"/>
</dbReference>
<keyword evidence="5" id="KW-0378">Hydrolase</keyword>
<dbReference type="Gene3D" id="3.30.420.10">
    <property type="entry name" value="Ribonuclease H-like superfamily/Ribonuclease H"/>
    <property type="match status" value="2"/>
</dbReference>
<accession>A0A811ZJ69</accession>
<evidence type="ECO:0000256" key="6">
    <source>
        <dbReference type="ARBA" id="ARBA00022918"/>
    </source>
</evidence>
<organism evidence="9 10">
    <name type="scientific">Nyctereutes procyonoides</name>
    <name type="common">Raccoon dog</name>
    <name type="synonym">Canis procyonoides</name>
    <dbReference type="NCBI Taxonomy" id="34880"/>
    <lineage>
        <taxon>Eukaryota</taxon>
        <taxon>Metazoa</taxon>
        <taxon>Chordata</taxon>
        <taxon>Craniata</taxon>
        <taxon>Vertebrata</taxon>
        <taxon>Euteleostomi</taxon>
        <taxon>Mammalia</taxon>
        <taxon>Eutheria</taxon>
        <taxon>Laurasiatheria</taxon>
        <taxon>Carnivora</taxon>
        <taxon>Caniformia</taxon>
        <taxon>Canidae</taxon>
        <taxon>Nyctereutes</taxon>
    </lineage>
</organism>
<dbReference type="PANTHER" id="PTHR41694:SF5">
    <property type="entry name" value="RIBONUCLEASE H"/>
    <property type="match status" value="1"/>
</dbReference>
<evidence type="ECO:0000256" key="1">
    <source>
        <dbReference type="ARBA" id="ARBA00022679"/>
    </source>
</evidence>
<evidence type="ECO:0000259" key="7">
    <source>
        <dbReference type="PROSITE" id="PS50879"/>
    </source>
</evidence>
<dbReference type="Pfam" id="PF17921">
    <property type="entry name" value="Integrase_H2C2"/>
    <property type="match status" value="1"/>
</dbReference>
<keyword evidence="1" id="KW-0808">Transferase</keyword>
<keyword evidence="4" id="KW-0255">Endonuclease</keyword>
<dbReference type="PANTHER" id="PTHR41694">
    <property type="entry name" value="ENDOGENOUS RETROVIRUS GROUP K MEMBER POL PROTEIN"/>
    <property type="match status" value="1"/>
</dbReference>
<evidence type="ECO:0000256" key="3">
    <source>
        <dbReference type="ARBA" id="ARBA00022722"/>
    </source>
</evidence>
<keyword evidence="6" id="KW-0695">RNA-directed DNA polymerase</keyword>
<sequence>MGEGKRINIYTDSRCAFATAHGRTVTNKTEIPELLRALWLPKAPAIIHCLGHQKADTPVARGIRGADLKAKEAALLVTQVLATTLPDPGARTLLDTPNYTDADLHWIKCLPVTQCLRGWWRGADSSIILPEELGQRVLSKMHRSTHMGTRKMEDLTRHAKITIKDSRAKIEQIVASCHACQLTNATAHGSNLAPGSGGYSPGAYWEVDFTEVKPGKCGYKYLLVFVDTFSGWTEAFPTKHETAQTVTKKLLEDILPRYGFPVRIGSDNGPGFVSKVIRGVALVLGAHWK</sequence>
<dbReference type="GO" id="GO:0015074">
    <property type="term" value="P:DNA integration"/>
    <property type="evidence" value="ECO:0007669"/>
    <property type="project" value="InterPro"/>
</dbReference>
<evidence type="ECO:0000313" key="10">
    <source>
        <dbReference type="Proteomes" id="UP000645828"/>
    </source>
</evidence>
<evidence type="ECO:0000313" key="9">
    <source>
        <dbReference type="EMBL" id="CAD7688922.1"/>
    </source>
</evidence>
<evidence type="ECO:0000256" key="5">
    <source>
        <dbReference type="ARBA" id="ARBA00022801"/>
    </source>
</evidence>
<dbReference type="InterPro" id="IPR041588">
    <property type="entry name" value="Integrase_H2C2"/>
</dbReference>
<dbReference type="PROSITE" id="PS50994">
    <property type="entry name" value="INTEGRASE"/>
    <property type="match status" value="1"/>
</dbReference>
<dbReference type="SUPFAM" id="SSF53098">
    <property type="entry name" value="Ribonuclease H-like"/>
    <property type="match status" value="2"/>
</dbReference>
<dbReference type="GO" id="GO:0003676">
    <property type="term" value="F:nucleic acid binding"/>
    <property type="evidence" value="ECO:0007669"/>
    <property type="project" value="InterPro"/>
</dbReference>
<dbReference type="InterPro" id="IPR002156">
    <property type="entry name" value="RNaseH_domain"/>
</dbReference>
<keyword evidence="3" id="KW-0540">Nuclease</keyword>
<evidence type="ECO:0000259" key="8">
    <source>
        <dbReference type="PROSITE" id="PS50994"/>
    </source>
</evidence>
<dbReference type="EMBL" id="CAJHUB010000768">
    <property type="protein sequence ID" value="CAD7688922.1"/>
    <property type="molecule type" value="Genomic_DNA"/>
</dbReference>
<name>A0A811ZJ69_NYCPR</name>
<evidence type="ECO:0000256" key="4">
    <source>
        <dbReference type="ARBA" id="ARBA00022759"/>
    </source>
</evidence>
<evidence type="ECO:0000256" key="2">
    <source>
        <dbReference type="ARBA" id="ARBA00022695"/>
    </source>
</evidence>